<reference evidence="3 4" key="1">
    <citation type="submission" date="2023-10" db="EMBL/GenBank/DDBJ databases">
        <title>Chromosome-scale genome assembly provides insights into flower coloration mechanisms of Canna indica.</title>
        <authorList>
            <person name="Li C."/>
        </authorList>
    </citation>
    <scope>NUCLEOTIDE SEQUENCE [LARGE SCALE GENOMIC DNA]</scope>
    <source>
        <tissue evidence="3">Flower</tissue>
    </source>
</reference>
<dbReference type="SUPFAM" id="SSF53901">
    <property type="entry name" value="Thiolase-like"/>
    <property type="match status" value="1"/>
</dbReference>
<dbReference type="InterPro" id="IPR013601">
    <property type="entry name" value="FAE1_typ3_polyketide_synth"/>
</dbReference>
<organism evidence="3 4">
    <name type="scientific">Canna indica</name>
    <name type="common">Indian-shot</name>
    <dbReference type="NCBI Taxonomy" id="4628"/>
    <lineage>
        <taxon>Eukaryota</taxon>
        <taxon>Viridiplantae</taxon>
        <taxon>Streptophyta</taxon>
        <taxon>Embryophyta</taxon>
        <taxon>Tracheophyta</taxon>
        <taxon>Spermatophyta</taxon>
        <taxon>Magnoliopsida</taxon>
        <taxon>Liliopsida</taxon>
        <taxon>Zingiberales</taxon>
        <taxon>Cannaceae</taxon>
        <taxon>Canna</taxon>
    </lineage>
</organism>
<dbReference type="GO" id="GO:0006633">
    <property type="term" value="P:fatty acid biosynthetic process"/>
    <property type="evidence" value="ECO:0007669"/>
    <property type="project" value="InterPro"/>
</dbReference>
<proteinExistence type="predicted"/>
<name>A0AAQ3QE13_9LILI</name>
<dbReference type="Pfam" id="PF08392">
    <property type="entry name" value="FAE1_CUT1_RppA"/>
    <property type="match status" value="1"/>
</dbReference>
<dbReference type="InterPro" id="IPR016039">
    <property type="entry name" value="Thiolase-like"/>
</dbReference>
<dbReference type="GO" id="GO:0016747">
    <property type="term" value="F:acyltransferase activity, transferring groups other than amino-acyl groups"/>
    <property type="evidence" value="ECO:0007669"/>
    <property type="project" value="InterPro"/>
</dbReference>
<evidence type="ECO:0000313" key="4">
    <source>
        <dbReference type="Proteomes" id="UP001327560"/>
    </source>
</evidence>
<dbReference type="PANTHER" id="PTHR31561">
    <property type="entry name" value="3-KETOACYL-COA SYNTHASE"/>
    <property type="match status" value="1"/>
</dbReference>
<evidence type="ECO:0000313" key="3">
    <source>
        <dbReference type="EMBL" id="WOL05986.1"/>
    </source>
</evidence>
<evidence type="ECO:0000256" key="1">
    <source>
        <dbReference type="ARBA" id="ARBA00023315"/>
    </source>
</evidence>
<feature type="domain" description="FAE" evidence="2">
    <location>
        <begin position="12"/>
        <end position="70"/>
    </location>
</feature>
<dbReference type="InterPro" id="IPR012392">
    <property type="entry name" value="3-ktacl-CoA_syn"/>
</dbReference>
<evidence type="ECO:0000259" key="2">
    <source>
        <dbReference type="Pfam" id="PF08392"/>
    </source>
</evidence>
<keyword evidence="4" id="KW-1185">Reference proteome</keyword>
<dbReference type="Proteomes" id="UP001327560">
    <property type="component" value="Chromosome 4"/>
</dbReference>
<dbReference type="AlphaFoldDB" id="A0AAQ3QE13"/>
<dbReference type="EMBL" id="CP136893">
    <property type="protein sequence ID" value="WOL05986.1"/>
    <property type="molecule type" value="Genomic_DNA"/>
</dbReference>
<gene>
    <name evidence="3" type="ORF">Cni_G14717</name>
</gene>
<accession>A0AAQ3QE13</accession>
<keyword evidence="1" id="KW-0808">Transferase</keyword>
<sequence>MEAKTRFSPEDIGANNDAHNCAAQKEDNGGLVGFFLGKDLPKVAVRVFTENLQRLLPNVLPVRELVLFAARPGSEAEAAIAEGGACGGEDELQVRDRPLMPPHGGRSAVIEGAGKNLGWMYSFLR</sequence>
<dbReference type="GO" id="GO:0016020">
    <property type="term" value="C:membrane"/>
    <property type="evidence" value="ECO:0007669"/>
    <property type="project" value="InterPro"/>
</dbReference>
<protein>
    <submittedName>
        <fullName evidence="3">3-ketoacyl-CoA synthase 12-like</fullName>
    </submittedName>
</protein>
<keyword evidence="1" id="KW-0012">Acyltransferase</keyword>